<evidence type="ECO:0000313" key="2">
    <source>
        <dbReference type="Proteomes" id="UP000265643"/>
    </source>
</evidence>
<name>A0A391P791_9FIRM</name>
<dbReference type="Proteomes" id="UP000265643">
    <property type="component" value="Unassembled WGS sequence"/>
</dbReference>
<gene>
    <name evidence="1" type="ORF">KGMB01110_26320</name>
</gene>
<evidence type="ECO:0000313" key="1">
    <source>
        <dbReference type="EMBL" id="GCA68196.1"/>
    </source>
</evidence>
<comment type="caution">
    <text evidence="1">The sequence shown here is derived from an EMBL/GenBank/DDBJ whole genome shotgun (WGS) entry which is preliminary data.</text>
</comment>
<proteinExistence type="predicted"/>
<dbReference type="Pfam" id="PF19842">
    <property type="entry name" value="YqeC"/>
    <property type="match status" value="1"/>
</dbReference>
<dbReference type="InterPro" id="IPR017587">
    <property type="entry name" value="YqeC"/>
</dbReference>
<keyword evidence="2" id="KW-1185">Reference proteome</keyword>
<sequence>MISIAGGGGKTTTAFCLKRGFAERKEPVLLTTTTHMRRPTGPEVLLEDSETEFQTKLKKYGWVIAGLPVENGKISSMPDTFLEKRILEKISMVIEADGARCLPVKMPEAWEPVLHPQTDLFVGVIGLDALGQPLGEICFRRNLAAEFLEKDLDEKMTWEDLARIAAAPEGLMKGTEHIRRRLVFLNKAEGKERIEAGKKIASYLQERKIGEVYLSSYGEEERA</sequence>
<dbReference type="EMBL" id="BHGK01000001">
    <property type="protein sequence ID" value="GCA68196.1"/>
    <property type="molecule type" value="Genomic_DNA"/>
</dbReference>
<accession>A0A391P791</accession>
<reference evidence="2" key="1">
    <citation type="submission" date="2018-09" db="EMBL/GenBank/DDBJ databases">
        <title>Draft Genome Sequence of Mediterraneibacter sp. KCTC 15684.</title>
        <authorList>
            <person name="Kim J.S."/>
            <person name="Han K.I."/>
            <person name="Suh M.K."/>
            <person name="Lee K.C."/>
            <person name="Eom M.K."/>
            <person name="Lee J.H."/>
            <person name="Park S.H."/>
            <person name="Kang S.W."/>
            <person name="Park J.E."/>
            <person name="Oh B.S."/>
            <person name="Yu S.Y."/>
            <person name="Choi S.H."/>
            <person name="Lee D.H."/>
            <person name="Yoon H."/>
            <person name="Kim B."/>
            <person name="Yang S.J."/>
            <person name="Lee J.S."/>
        </authorList>
    </citation>
    <scope>NUCLEOTIDE SEQUENCE [LARGE SCALE GENOMIC DNA]</scope>
    <source>
        <strain evidence="2">KCTC 15684</strain>
    </source>
</reference>
<dbReference type="AlphaFoldDB" id="A0A391P791"/>
<dbReference type="NCBIfam" id="TIGR03172">
    <property type="entry name" value="selenium cofactor biosynthesis protein YqeC"/>
    <property type="match status" value="1"/>
</dbReference>
<evidence type="ECO:0008006" key="3">
    <source>
        <dbReference type="Google" id="ProtNLM"/>
    </source>
</evidence>
<organism evidence="1 2">
    <name type="scientific">Mediterraneibacter butyricigenes</name>
    <dbReference type="NCBI Taxonomy" id="2316025"/>
    <lineage>
        <taxon>Bacteria</taxon>
        <taxon>Bacillati</taxon>
        <taxon>Bacillota</taxon>
        <taxon>Clostridia</taxon>
        <taxon>Lachnospirales</taxon>
        <taxon>Lachnospiraceae</taxon>
        <taxon>Mediterraneibacter</taxon>
    </lineage>
</organism>
<protein>
    <recommendedName>
        <fullName evidence="3">Selenium-dependent hydroxylase accessory protein YqeC</fullName>
    </recommendedName>
</protein>